<dbReference type="OrthoDB" id="6415790at2759"/>
<feature type="compositionally biased region" description="Low complexity" evidence="1">
    <location>
        <begin position="33"/>
        <end position="62"/>
    </location>
</feature>
<protein>
    <submittedName>
        <fullName evidence="2">Uncharacterized protein</fullName>
    </submittedName>
</protein>
<dbReference type="AlphaFoldDB" id="A0A0D7A3A6"/>
<dbReference type="EMBL" id="KN882059">
    <property type="protein sequence ID" value="KIY45230.1"/>
    <property type="molecule type" value="Genomic_DNA"/>
</dbReference>
<accession>A0A0D7A3A6</accession>
<evidence type="ECO:0000313" key="2">
    <source>
        <dbReference type="EMBL" id="KIY45230.1"/>
    </source>
</evidence>
<proteinExistence type="predicted"/>
<evidence type="ECO:0000313" key="3">
    <source>
        <dbReference type="Proteomes" id="UP000054144"/>
    </source>
</evidence>
<gene>
    <name evidence="2" type="ORF">FISHEDRAFT_49643</name>
</gene>
<keyword evidence="3" id="KW-1185">Reference proteome</keyword>
<name>A0A0D7A3A6_9AGAR</name>
<feature type="region of interest" description="Disordered" evidence="1">
    <location>
        <begin position="23"/>
        <end position="73"/>
    </location>
</feature>
<evidence type="ECO:0000256" key="1">
    <source>
        <dbReference type="SAM" id="MobiDB-lite"/>
    </source>
</evidence>
<sequence length="193" mass="20445">MGIFFLQTAPLAQNSVWTTVGPNGKMTAPASTRPVSSGASSGPAAVRPNGVSATRPAAVPAVKPAPAPRPEDMMPSTEFLKWLGEALKGLNGSANVEDLITMLLSFQVEDIDASTMELIQDLIYMNSTTMDGRRFATEFVSHRKADLASKSRVPGVSGAKFSIADIVKAQPKSTQPEWGGFKVVNKKRKGGKA</sequence>
<organism evidence="2 3">
    <name type="scientific">Fistulina hepatica ATCC 64428</name>
    <dbReference type="NCBI Taxonomy" id="1128425"/>
    <lineage>
        <taxon>Eukaryota</taxon>
        <taxon>Fungi</taxon>
        <taxon>Dikarya</taxon>
        <taxon>Basidiomycota</taxon>
        <taxon>Agaricomycotina</taxon>
        <taxon>Agaricomycetes</taxon>
        <taxon>Agaricomycetidae</taxon>
        <taxon>Agaricales</taxon>
        <taxon>Fistulinaceae</taxon>
        <taxon>Fistulina</taxon>
    </lineage>
</organism>
<dbReference type="Proteomes" id="UP000054144">
    <property type="component" value="Unassembled WGS sequence"/>
</dbReference>
<reference evidence="2 3" key="1">
    <citation type="journal article" date="2015" name="Fungal Genet. Biol.">
        <title>Evolution of novel wood decay mechanisms in Agaricales revealed by the genome sequences of Fistulina hepatica and Cylindrobasidium torrendii.</title>
        <authorList>
            <person name="Floudas D."/>
            <person name="Held B.W."/>
            <person name="Riley R."/>
            <person name="Nagy L.G."/>
            <person name="Koehler G."/>
            <person name="Ransdell A.S."/>
            <person name="Younus H."/>
            <person name="Chow J."/>
            <person name="Chiniquy J."/>
            <person name="Lipzen A."/>
            <person name="Tritt A."/>
            <person name="Sun H."/>
            <person name="Haridas S."/>
            <person name="LaButti K."/>
            <person name="Ohm R.A."/>
            <person name="Kues U."/>
            <person name="Blanchette R.A."/>
            <person name="Grigoriev I.V."/>
            <person name="Minto R.E."/>
            <person name="Hibbett D.S."/>
        </authorList>
    </citation>
    <scope>NUCLEOTIDE SEQUENCE [LARGE SCALE GENOMIC DNA]</scope>
    <source>
        <strain evidence="2 3">ATCC 64428</strain>
    </source>
</reference>